<dbReference type="Proteomes" id="UP000029452">
    <property type="component" value="Unassembled WGS sequence"/>
</dbReference>
<organism evidence="1 2">
    <name type="scientific">Leptospirillum ferriphilum</name>
    <dbReference type="NCBI Taxonomy" id="178606"/>
    <lineage>
        <taxon>Bacteria</taxon>
        <taxon>Pseudomonadati</taxon>
        <taxon>Nitrospirota</taxon>
        <taxon>Nitrospiria</taxon>
        <taxon>Nitrospirales</taxon>
        <taxon>Nitrospiraceae</taxon>
        <taxon>Leptospirillum</taxon>
    </lineage>
</organism>
<name>A0A094W9M4_9BACT</name>
<reference evidence="1 2" key="1">
    <citation type="submission" date="2014-06" db="EMBL/GenBank/DDBJ databases">
        <title>Draft genome sequence of iron oxidizing acidophile Leptospirillum ferriphilum DSM14647.</title>
        <authorList>
            <person name="Cardenas J.P."/>
            <person name="Lazcano M."/>
            <person name="Ossandon F.J."/>
            <person name="Corbett M."/>
            <person name="Holmes D.S."/>
            <person name="Watkin E."/>
        </authorList>
    </citation>
    <scope>NUCLEOTIDE SEQUENCE [LARGE SCALE GENOMIC DNA]</scope>
    <source>
        <strain evidence="1 2">DSM 14647</strain>
    </source>
</reference>
<proteinExistence type="predicted"/>
<gene>
    <name evidence="1" type="ORF">LptCag_1905</name>
</gene>
<comment type="caution">
    <text evidence="1">The sequence shown here is derived from an EMBL/GenBank/DDBJ whole genome shotgun (WGS) entry which is preliminary data.</text>
</comment>
<sequence>MSVFRIKTNSSKPIKIAIFSQFDGKIPSPEFLDRHLFGGIVTPSGKIGMKIFLSKSGFFSFVPSIQIF</sequence>
<protein>
    <submittedName>
        <fullName evidence="1">Uncharacterized protein</fullName>
    </submittedName>
</protein>
<dbReference type="AlphaFoldDB" id="A0A094W9M4"/>
<evidence type="ECO:0000313" key="1">
    <source>
        <dbReference type="EMBL" id="KGA93210.1"/>
    </source>
</evidence>
<evidence type="ECO:0000313" key="2">
    <source>
        <dbReference type="Proteomes" id="UP000029452"/>
    </source>
</evidence>
<dbReference type="PATRIC" id="fig|178606.4.peg.2159"/>
<accession>A0A094W9M4</accession>
<dbReference type="EMBL" id="JPGK01000008">
    <property type="protein sequence ID" value="KGA93210.1"/>
    <property type="molecule type" value="Genomic_DNA"/>
</dbReference>